<dbReference type="EC" id="2.7.2.8" evidence="9"/>
<keyword evidence="3 9" id="KW-0028">Amino-acid biosynthesis</keyword>
<comment type="pathway">
    <text evidence="1 9">Amino-acid biosynthesis; L-arginine biosynthesis; N(2)-acetyl-L-ornithine from L-glutamate: step 2/4.</text>
</comment>
<evidence type="ECO:0000256" key="6">
    <source>
        <dbReference type="ARBA" id="ARBA00022777"/>
    </source>
</evidence>
<dbReference type="PIRSF" id="PIRSF000728">
    <property type="entry name" value="NAGK"/>
    <property type="match status" value="1"/>
</dbReference>
<name>A0A2H0LT02_9BACT</name>
<dbReference type="HAMAP" id="MF_00082">
    <property type="entry name" value="ArgB"/>
    <property type="match status" value="1"/>
</dbReference>
<dbReference type="GO" id="GO:0005524">
    <property type="term" value="F:ATP binding"/>
    <property type="evidence" value="ECO:0007669"/>
    <property type="project" value="UniProtKB-UniRule"/>
</dbReference>
<evidence type="ECO:0000313" key="12">
    <source>
        <dbReference type="Proteomes" id="UP000230859"/>
    </source>
</evidence>
<accession>A0A2H0LT02</accession>
<sequence>MKQLVEKASILIEALPYIKRFRGKEIVIKYGGAVMTDPEDLLNFLQDLVFMNYVGIKPILVHGGGPSITANLKKSGLQSKFVNGLRVTDEKTMEVVIDTLADLNKSLVHDLNRLGARAIGFSGHDAEIFHVEKHKASGDVGFVGDVVSVNFAPIREMTDLNIIPVIYAVGIDDDFKTYNVNADEAASKLAVAMQVQKIMILTNVDGILRDAQDPQSLISSIQTDEVQDLIDRKIIQGGMIPKIKAGIEALQGGVKKAHIINGNITHSLLLEVFTDRGIGTEIILPS</sequence>
<dbReference type="PANTHER" id="PTHR23342">
    <property type="entry name" value="N-ACETYLGLUTAMATE SYNTHASE"/>
    <property type="match status" value="1"/>
</dbReference>
<feature type="domain" description="Aspartate/glutamate/uridylate kinase" evidence="10">
    <location>
        <begin position="25"/>
        <end position="261"/>
    </location>
</feature>
<reference evidence="11 12" key="1">
    <citation type="submission" date="2017-09" db="EMBL/GenBank/DDBJ databases">
        <title>Depth-based differentiation of microbial function through sediment-hosted aquifers and enrichment of novel symbionts in the deep terrestrial subsurface.</title>
        <authorList>
            <person name="Probst A.J."/>
            <person name="Ladd B."/>
            <person name="Jarett J.K."/>
            <person name="Geller-Mcgrath D.E."/>
            <person name="Sieber C.M."/>
            <person name="Emerson J.B."/>
            <person name="Anantharaman K."/>
            <person name="Thomas B.C."/>
            <person name="Malmstrom R."/>
            <person name="Stieglmeier M."/>
            <person name="Klingl A."/>
            <person name="Woyke T."/>
            <person name="Ryan C.M."/>
            <person name="Banfield J.F."/>
        </authorList>
    </citation>
    <scope>NUCLEOTIDE SEQUENCE [LARGE SCALE GENOMIC DNA]</scope>
    <source>
        <strain evidence="11">CG11_big_fil_rev_8_21_14_0_20_45_26</strain>
    </source>
</reference>
<protein>
    <recommendedName>
        <fullName evidence="9">Acetylglutamate kinase</fullName>
        <ecNumber evidence="9">2.7.2.8</ecNumber>
    </recommendedName>
    <alternativeName>
        <fullName evidence="9">N-acetyl-L-glutamate 5-phosphotransferase</fullName>
    </alternativeName>
    <alternativeName>
        <fullName evidence="9">NAG kinase</fullName>
        <shortName evidence="9">NAGK</shortName>
    </alternativeName>
</protein>
<dbReference type="CDD" id="cd04250">
    <property type="entry name" value="AAK_NAGK-C"/>
    <property type="match status" value="1"/>
</dbReference>
<dbReference type="InterPro" id="IPR037528">
    <property type="entry name" value="ArgB"/>
</dbReference>
<evidence type="ECO:0000256" key="2">
    <source>
        <dbReference type="ARBA" id="ARBA00022571"/>
    </source>
</evidence>
<feature type="binding site" evidence="9">
    <location>
        <position position="86"/>
    </location>
    <ligand>
        <name>substrate</name>
    </ligand>
</feature>
<feature type="site" description="Transition state stabilizer" evidence="9">
    <location>
        <position position="242"/>
    </location>
</feature>
<comment type="caution">
    <text evidence="11">The sequence shown here is derived from an EMBL/GenBank/DDBJ whole genome shotgun (WGS) entry which is preliminary data.</text>
</comment>
<organism evidence="11 12">
    <name type="scientific">Candidatus Abzuiibacterium crystallinum</name>
    <dbReference type="NCBI Taxonomy" id="1974748"/>
    <lineage>
        <taxon>Bacteria</taxon>
        <taxon>Pseudomonadati</taxon>
        <taxon>Candidatus Omnitrophota</taxon>
        <taxon>Candidatus Abzuiibacterium</taxon>
    </lineage>
</organism>
<dbReference type="UniPathway" id="UPA00068">
    <property type="reaction ID" value="UER00107"/>
</dbReference>
<dbReference type="AlphaFoldDB" id="A0A2H0LT02"/>
<keyword evidence="7 9" id="KW-0067">ATP-binding</keyword>
<evidence type="ECO:0000256" key="4">
    <source>
        <dbReference type="ARBA" id="ARBA00022679"/>
    </source>
</evidence>
<evidence type="ECO:0000256" key="9">
    <source>
        <dbReference type="HAMAP-Rule" id="MF_00082"/>
    </source>
</evidence>
<dbReference type="Proteomes" id="UP000230859">
    <property type="component" value="Unassembled WGS sequence"/>
</dbReference>
<keyword evidence="6 9" id="KW-0418">Kinase</keyword>
<dbReference type="NCBIfam" id="TIGR00761">
    <property type="entry name" value="argB"/>
    <property type="match status" value="1"/>
</dbReference>
<dbReference type="InterPro" id="IPR041727">
    <property type="entry name" value="NAGK-C"/>
</dbReference>
<dbReference type="InterPro" id="IPR004662">
    <property type="entry name" value="AcgluKinase_fam"/>
</dbReference>
<feature type="binding site" evidence="9">
    <location>
        <position position="179"/>
    </location>
    <ligand>
        <name>substrate</name>
    </ligand>
</feature>
<evidence type="ECO:0000313" key="11">
    <source>
        <dbReference type="EMBL" id="PIQ87497.1"/>
    </source>
</evidence>
<comment type="subcellular location">
    <subcellularLocation>
        <location evidence="9">Cytoplasm</location>
    </subcellularLocation>
</comment>
<evidence type="ECO:0000259" key="10">
    <source>
        <dbReference type="Pfam" id="PF00696"/>
    </source>
</evidence>
<keyword evidence="5 9" id="KW-0547">Nucleotide-binding</keyword>
<dbReference type="EMBL" id="PCVY01000004">
    <property type="protein sequence ID" value="PIQ87497.1"/>
    <property type="molecule type" value="Genomic_DNA"/>
</dbReference>
<dbReference type="InterPro" id="IPR036393">
    <property type="entry name" value="AceGlu_kinase-like_sf"/>
</dbReference>
<evidence type="ECO:0000256" key="5">
    <source>
        <dbReference type="ARBA" id="ARBA00022741"/>
    </source>
</evidence>
<evidence type="ECO:0000256" key="3">
    <source>
        <dbReference type="ARBA" id="ARBA00022605"/>
    </source>
</evidence>
<dbReference type="PANTHER" id="PTHR23342:SF0">
    <property type="entry name" value="N-ACETYLGLUTAMATE SYNTHASE, MITOCHONDRIAL"/>
    <property type="match status" value="1"/>
</dbReference>
<keyword evidence="4 9" id="KW-0808">Transferase</keyword>
<gene>
    <name evidence="9 11" type="primary">argB</name>
    <name evidence="11" type="ORF">COV74_00575</name>
</gene>
<evidence type="ECO:0000256" key="8">
    <source>
        <dbReference type="ARBA" id="ARBA00048141"/>
    </source>
</evidence>
<dbReference type="InterPro" id="IPR001048">
    <property type="entry name" value="Asp/Glu/Uridylate_kinase"/>
</dbReference>
<dbReference type="Gene3D" id="3.40.1160.10">
    <property type="entry name" value="Acetylglutamate kinase-like"/>
    <property type="match status" value="1"/>
</dbReference>
<evidence type="ECO:0000256" key="1">
    <source>
        <dbReference type="ARBA" id="ARBA00004828"/>
    </source>
</evidence>
<comment type="function">
    <text evidence="9">Catalyzes the ATP-dependent phosphorylation of N-acetyl-L-glutamate.</text>
</comment>
<feature type="site" description="Transition state stabilizer" evidence="9">
    <location>
        <position position="29"/>
    </location>
</feature>
<keyword evidence="9" id="KW-0963">Cytoplasm</keyword>
<comment type="catalytic activity">
    <reaction evidence="8 9">
        <text>N-acetyl-L-glutamate + ATP = N-acetyl-L-glutamyl 5-phosphate + ADP</text>
        <dbReference type="Rhea" id="RHEA:14629"/>
        <dbReference type="ChEBI" id="CHEBI:30616"/>
        <dbReference type="ChEBI" id="CHEBI:44337"/>
        <dbReference type="ChEBI" id="CHEBI:57936"/>
        <dbReference type="ChEBI" id="CHEBI:456216"/>
        <dbReference type="EC" id="2.7.2.8"/>
    </reaction>
</comment>
<feature type="binding site" evidence="9">
    <location>
        <begin position="64"/>
        <end position="65"/>
    </location>
    <ligand>
        <name>substrate</name>
    </ligand>
</feature>
<dbReference type="FunFam" id="3.40.1160.10:FF:000004">
    <property type="entry name" value="Acetylglutamate kinase"/>
    <property type="match status" value="1"/>
</dbReference>
<dbReference type="InterPro" id="IPR001057">
    <property type="entry name" value="Glu/AcGlu_kinase"/>
</dbReference>
<evidence type="ECO:0000256" key="7">
    <source>
        <dbReference type="ARBA" id="ARBA00022840"/>
    </source>
</evidence>
<comment type="similarity">
    <text evidence="9">Belongs to the acetylglutamate kinase family. ArgB subfamily.</text>
</comment>
<dbReference type="Pfam" id="PF00696">
    <property type="entry name" value="AA_kinase"/>
    <property type="match status" value="1"/>
</dbReference>
<keyword evidence="2 9" id="KW-0055">Arginine biosynthesis</keyword>
<dbReference type="GO" id="GO:0005737">
    <property type="term" value="C:cytoplasm"/>
    <property type="evidence" value="ECO:0007669"/>
    <property type="project" value="UniProtKB-SubCell"/>
</dbReference>
<dbReference type="GO" id="GO:0003991">
    <property type="term" value="F:acetylglutamate kinase activity"/>
    <property type="evidence" value="ECO:0007669"/>
    <property type="project" value="UniProtKB-UniRule"/>
</dbReference>
<dbReference type="SUPFAM" id="SSF53633">
    <property type="entry name" value="Carbamate kinase-like"/>
    <property type="match status" value="1"/>
</dbReference>
<proteinExistence type="inferred from homology"/>
<dbReference type="PRINTS" id="PR00474">
    <property type="entry name" value="GLU5KINASE"/>
</dbReference>
<dbReference type="GO" id="GO:0042450">
    <property type="term" value="P:L-arginine biosynthetic process via ornithine"/>
    <property type="evidence" value="ECO:0007669"/>
    <property type="project" value="UniProtKB-UniRule"/>
</dbReference>